<accession>A0A7W9M4J5</accession>
<proteinExistence type="predicted"/>
<comment type="caution">
    <text evidence="1">The sequence shown here is derived from an EMBL/GenBank/DDBJ whole genome shotgun (WGS) entry which is preliminary data.</text>
</comment>
<gene>
    <name evidence="1" type="ORF">F4560_006944</name>
</gene>
<dbReference type="RefSeq" id="WP_184927232.1">
    <property type="nucleotide sequence ID" value="NZ_JACHMO010000001.1"/>
</dbReference>
<name>A0A7W9M4J5_9PSEU</name>
<dbReference type="EMBL" id="JACHMO010000001">
    <property type="protein sequence ID" value="MBB5807176.1"/>
    <property type="molecule type" value="Genomic_DNA"/>
</dbReference>
<dbReference type="AlphaFoldDB" id="A0A7W9M4J5"/>
<keyword evidence="2" id="KW-1185">Reference proteome</keyword>
<organism evidence="1 2">
    <name type="scientific">Saccharothrix ecbatanensis</name>
    <dbReference type="NCBI Taxonomy" id="1105145"/>
    <lineage>
        <taxon>Bacteria</taxon>
        <taxon>Bacillati</taxon>
        <taxon>Actinomycetota</taxon>
        <taxon>Actinomycetes</taxon>
        <taxon>Pseudonocardiales</taxon>
        <taxon>Pseudonocardiaceae</taxon>
        <taxon>Saccharothrix</taxon>
    </lineage>
</organism>
<evidence type="ECO:0000313" key="1">
    <source>
        <dbReference type="EMBL" id="MBB5807176.1"/>
    </source>
</evidence>
<reference evidence="1 2" key="1">
    <citation type="submission" date="2020-08" db="EMBL/GenBank/DDBJ databases">
        <title>Sequencing the genomes of 1000 actinobacteria strains.</title>
        <authorList>
            <person name="Klenk H.-P."/>
        </authorList>
    </citation>
    <scope>NUCLEOTIDE SEQUENCE [LARGE SCALE GENOMIC DNA]</scope>
    <source>
        <strain evidence="1 2">DSM 45486</strain>
    </source>
</reference>
<protein>
    <recommendedName>
        <fullName evidence="3">Type II toxin-antitoxin system RelE/ParE family toxin</fullName>
    </recommendedName>
</protein>
<sequence length="117" mass="13327">MSPKRGDRVAPPPRRDEWDVLFADNDSAKGWEELCGQAPGNTFEAWHSMRTDPVPRLPVPRHHPLKGKLSHEVRGGRLLPKWQIEVTGGGRVWYFVDAERRTVWLVWAGTGHPKATE</sequence>
<dbReference type="Proteomes" id="UP000552097">
    <property type="component" value="Unassembled WGS sequence"/>
</dbReference>
<evidence type="ECO:0000313" key="2">
    <source>
        <dbReference type="Proteomes" id="UP000552097"/>
    </source>
</evidence>
<evidence type="ECO:0008006" key="3">
    <source>
        <dbReference type="Google" id="ProtNLM"/>
    </source>
</evidence>